<protein>
    <submittedName>
        <fullName evidence="1">Uncharacterized protein</fullName>
    </submittedName>
</protein>
<dbReference type="AlphaFoldDB" id="A0A1M5DA52"/>
<evidence type="ECO:0000313" key="2">
    <source>
        <dbReference type="Proteomes" id="UP000184368"/>
    </source>
</evidence>
<reference evidence="1 2" key="1">
    <citation type="submission" date="2016-11" db="EMBL/GenBank/DDBJ databases">
        <authorList>
            <person name="Jaros S."/>
            <person name="Januszkiewicz K."/>
            <person name="Wedrychowicz H."/>
        </authorList>
    </citation>
    <scope>NUCLEOTIDE SEQUENCE [LARGE SCALE GENOMIC DNA]</scope>
    <source>
        <strain evidence="1 2">DSM 26897</strain>
    </source>
</reference>
<dbReference type="STRING" id="1302690.BUE76_20790"/>
<gene>
    <name evidence="1" type="ORF">SAMN05444008_110137</name>
</gene>
<organism evidence="1 2">
    <name type="scientific">Cnuella takakiae</name>
    <dbReference type="NCBI Taxonomy" id="1302690"/>
    <lineage>
        <taxon>Bacteria</taxon>
        <taxon>Pseudomonadati</taxon>
        <taxon>Bacteroidota</taxon>
        <taxon>Chitinophagia</taxon>
        <taxon>Chitinophagales</taxon>
        <taxon>Chitinophagaceae</taxon>
        <taxon>Cnuella</taxon>
    </lineage>
</organism>
<accession>A0A1M5DA52</accession>
<evidence type="ECO:0000313" key="1">
    <source>
        <dbReference type="EMBL" id="SHF63760.1"/>
    </source>
</evidence>
<proteinExistence type="predicted"/>
<keyword evidence="2" id="KW-1185">Reference proteome</keyword>
<dbReference type="OrthoDB" id="978748at2"/>
<dbReference type="Proteomes" id="UP000184368">
    <property type="component" value="Unassembled WGS sequence"/>
</dbReference>
<name>A0A1M5DA52_9BACT</name>
<dbReference type="EMBL" id="FQUO01000010">
    <property type="protein sequence ID" value="SHF63760.1"/>
    <property type="molecule type" value="Genomic_DNA"/>
</dbReference>
<dbReference type="RefSeq" id="WP_073044290.1">
    <property type="nucleotide sequence ID" value="NZ_FQUO01000010.1"/>
</dbReference>
<sequence length="160" mass="18163">MKAASISEIKTELKGKSAAQLAELCLRLARFKKENKELLTYLLFEADDEESYRRSVRSEIEAGIAAINTSNLYIAKKMIRKVLRTANKFIKYSGDQATEVELLIFFCQQLNESGLPLRRSPALENLYTGVVKKVKAGVASLHEDLQYEYRDQVAALEQKK</sequence>